<keyword evidence="4 6" id="KW-0133">Cell shape</keyword>
<organism evidence="7 8">
    <name type="scientific">Capsulimonas corticalis</name>
    <dbReference type="NCBI Taxonomy" id="2219043"/>
    <lineage>
        <taxon>Bacteria</taxon>
        <taxon>Bacillati</taxon>
        <taxon>Armatimonadota</taxon>
        <taxon>Armatimonadia</taxon>
        <taxon>Capsulimonadales</taxon>
        <taxon>Capsulimonadaceae</taxon>
        <taxon>Capsulimonas</taxon>
    </lineage>
</organism>
<evidence type="ECO:0000256" key="3">
    <source>
        <dbReference type="ARBA" id="ARBA00022840"/>
    </source>
</evidence>
<dbReference type="EMBL" id="AP025739">
    <property type="protein sequence ID" value="BDI31891.1"/>
    <property type="molecule type" value="Genomic_DNA"/>
</dbReference>
<sequence length="337" mass="36474">MFRLSQDIGIDLGTANVLVYVRGKGIIMREPSVVAVYIPTRKIKEVGEKAREMLGRTPVNIAAVRPMVDGVIADYTTTQQMLEYIFHKVCGAKRVFKPRVLIAVPSGVTSVEKRAVKQAALAAGAREAWTIEEAKAAAIGAGLPIKEPGGNMVVDIGGGTTDIAVLSLDGIVLSRSIRIGGMKLDEVIMRHVRTQYNLAIGDRTAEEIKITIGSATNLEQEIGMEVRGRDLISGLPQTIEVSSQEIRECMVEPISQIVSRVKNVLEKTPPELASDIIERGIILTGGTAMLRGLDRLIAEATQVPTRVANDPLSCVAIGTGKYLEEHRDVPEEFHYAA</sequence>
<comment type="subunit">
    <text evidence="6">Forms polymers.</text>
</comment>
<keyword evidence="2 6" id="KW-0547">Nucleotide-binding</keyword>
<keyword evidence="1 6" id="KW-0963">Cytoplasm</keyword>
<dbReference type="RefSeq" id="WP_119324083.1">
    <property type="nucleotide sequence ID" value="NZ_AP025739.1"/>
</dbReference>
<dbReference type="CDD" id="cd10225">
    <property type="entry name" value="ASKHA_NBD_MreB-like"/>
    <property type="match status" value="1"/>
</dbReference>
<evidence type="ECO:0000256" key="5">
    <source>
        <dbReference type="ARBA" id="ARBA00023458"/>
    </source>
</evidence>
<keyword evidence="3 6" id="KW-0067">ATP-binding</keyword>
<dbReference type="SUPFAM" id="SSF53067">
    <property type="entry name" value="Actin-like ATPase domain"/>
    <property type="match status" value="2"/>
</dbReference>
<feature type="binding site" evidence="6">
    <location>
        <begin position="158"/>
        <end position="160"/>
    </location>
    <ligand>
        <name>ATP</name>
        <dbReference type="ChEBI" id="CHEBI:30616"/>
    </ligand>
</feature>
<dbReference type="InterPro" id="IPR004753">
    <property type="entry name" value="MreB"/>
</dbReference>
<dbReference type="InterPro" id="IPR043129">
    <property type="entry name" value="ATPase_NBD"/>
</dbReference>
<dbReference type="GO" id="GO:0005524">
    <property type="term" value="F:ATP binding"/>
    <property type="evidence" value="ECO:0007669"/>
    <property type="project" value="UniProtKB-KW"/>
</dbReference>
<evidence type="ECO:0000256" key="2">
    <source>
        <dbReference type="ARBA" id="ARBA00022741"/>
    </source>
</evidence>
<dbReference type="PANTHER" id="PTHR42749:SF1">
    <property type="entry name" value="CELL SHAPE-DETERMINING PROTEIN MREB"/>
    <property type="match status" value="1"/>
</dbReference>
<dbReference type="GO" id="GO:0005737">
    <property type="term" value="C:cytoplasm"/>
    <property type="evidence" value="ECO:0007669"/>
    <property type="project" value="UniProtKB-SubCell"/>
</dbReference>
<comment type="function">
    <text evidence="6">Forms membrane-associated dynamic filaments that are essential for cell shape determination. Acts by regulating cell wall synthesis and cell elongation, and thus cell shape. A feedback loop between cell geometry and MreB localization may maintain elongated cell shape by targeting cell wall growth to regions of negative cell wall curvature.</text>
</comment>
<accession>A0A402D3G7</accession>
<dbReference type="Gene3D" id="3.30.420.40">
    <property type="match status" value="3"/>
</dbReference>
<protein>
    <recommendedName>
        <fullName evidence="6">Cell shape-determining protein MreB</fullName>
    </recommendedName>
</protein>
<dbReference type="AlphaFoldDB" id="A0A402D3G7"/>
<gene>
    <name evidence="7" type="primary">mreB2</name>
    <name evidence="6" type="synonym">mreB</name>
    <name evidence="7" type="ORF">CCAX7_39420</name>
</gene>
<dbReference type="KEGG" id="ccot:CCAX7_39420"/>
<keyword evidence="8" id="KW-1185">Reference proteome</keyword>
<proteinExistence type="inferred from homology"/>
<comment type="subcellular location">
    <subcellularLocation>
        <location evidence="6">Cytoplasm</location>
    </subcellularLocation>
    <text evidence="6">Membrane-associated.</text>
</comment>
<dbReference type="FunCoup" id="A0A402D3G7">
    <property type="interactions" value="354"/>
</dbReference>
<dbReference type="OrthoDB" id="9768127at2"/>
<dbReference type="PRINTS" id="PR01652">
    <property type="entry name" value="SHAPEPROTEIN"/>
</dbReference>
<dbReference type="HAMAP" id="MF_02207">
    <property type="entry name" value="MreB"/>
    <property type="match status" value="1"/>
</dbReference>
<feature type="binding site" evidence="6">
    <location>
        <begin position="14"/>
        <end position="16"/>
    </location>
    <ligand>
        <name>ATP</name>
        <dbReference type="ChEBI" id="CHEBI:30616"/>
    </ligand>
</feature>
<dbReference type="GO" id="GO:0000902">
    <property type="term" value="P:cell morphogenesis"/>
    <property type="evidence" value="ECO:0007669"/>
    <property type="project" value="InterPro"/>
</dbReference>
<dbReference type="NCBIfam" id="NF010539">
    <property type="entry name" value="PRK13927.1"/>
    <property type="match status" value="1"/>
</dbReference>
<dbReference type="Proteomes" id="UP000287394">
    <property type="component" value="Chromosome"/>
</dbReference>
<evidence type="ECO:0000313" key="8">
    <source>
        <dbReference type="Proteomes" id="UP000287394"/>
    </source>
</evidence>
<dbReference type="GO" id="GO:0008360">
    <property type="term" value="P:regulation of cell shape"/>
    <property type="evidence" value="ECO:0007669"/>
    <property type="project" value="UniProtKB-UniRule"/>
</dbReference>
<dbReference type="PANTHER" id="PTHR42749">
    <property type="entry name" value="CELL SHAPE-DETERMINING PROTEIN MREB"/>
    <property type="match status" value="1"/>
</dbReference>
<feature type="binding site" evidence="6">
    <location>
        <begin position="206"/>
        <end position="209"/>
    </location>
    <ligand>
        <name>ATP</name>
        <dbReference type="ChEBI" id="CHEBI:30616"/>
    </ligand>
</feature>
<comment type="similarity">
    <text evidence="5 6">Belongs to the FtsA/MreB family.</text>
</comment>
<evidence type="ECO:0000313" key="7">
    <source>
        <dbReference type="EMBL" id="BDI31891.1"/>
    </source>
</evidence>
<evidence type="ECO:0000256" key="1">
    <source>
        <dbReference type="ARBA" id="ARBA00022490"/>
    </source>
</evidence>
<dbReference type="Pfam" id="PF06723">
    <property type="entry name" value="MreB_Mbl"/>
    <property type="match status" value="1"/>
</dbReference>
<dbReference type="InterPro" id="IPR056546">
    <property type="entry name" value="MreB_MamK-like"/>
</dbReference>
<evidence type="ECO:0000256" key="4">
    <source>
        <dbReference type="ARBA" id="ARBA00022960"/>
    </source>
</evidence>
<reference evidence="7 8" key="1">
    <citation type="journal article" date="2019" name="Int. J. Syst. Evol. Microbiol.">
        <title>Capsulimonas corticalis gen. nov., sp. nov., an aerobic capsulated bacterium, of a novel bacterial order, Capsulimonadales ord. nov., of the class Armatimonadia of the phylum Armatimonadetes.</title>
        <authorList>
            <person name="Li J."/>
            <person name="Kudo C."/>
            <person name="Tonouchi A."/>
        </authorList>
    </citation>
    <scope>NUCLEOTIDE SEQUENCE [LARGE SCALE GENOMIC DNA]</scope>
    <source>
        <strain evidence="7 8">AX-7</strain>
    </source>
</reference>
<comment type="caution">
    <text evidence="6">Lacks conserved residue(s) required for the propagation of feature annotation.</text>
</comment>
<dbReference type="NCBIfam" id="TIGR00904">
    <property type="entry name" value="mreB"/>
    <property type="match status" value="1"/>
</dbReference>
<name>A0A402D3G7_9BACT</name>
<evidence type="ECO:0000256" key="6">
    <source>
        <dbReference type="HAMAP-Rule" id="MF_02207"/>
    </source>
</evidence>